<evidence type="ECO:0000256" key="2">
    <source>
        <dbReference type="SAM" id="Phobius"/>
    </source>
</evidence>
<keyword evidence="5" id="KW-1185">Reference proteome</keyword>
<dbReference type="PROSITE" id="PS51724">
    <property type="entry name" value="SPOR"/>
    <property type="match status" value="1"/>
</dbReference>
<comment type="caution">
    <text evidence="4">The sequence shown here is derived from an EMBL/GenBank/DDBJ whole genome shotgun (WGS) entry which is preliminary data.</text>
</comment>
<dbReference type="GO" id="GO:0032506">
    <property type="term" value="P:cytokinetic process"/>
    <property type="evidence" value="ECO:0007669"/>
    <property type="project" value="TreeGrafter"/>
</dbReference>
<dbReference type="GO" id="GO:0030428">
    <property type="term" value="C:cell septum"/>
    <property type="evidence" value="ECO:0007669"/>
    <property type="project" value="TreeGrafter"/>
</dbReference>
<evidence type="ECO:0000256" key="1">
    <source>
        <dbReference type="SAM" id="MobiDB-lite"/>
    </source>
</evidence>
<dbReference type="AlphaFoldDB" id="A0A3N0UZ59"/>
<protein>
    <submittedName>
        <fullName evidence="4">SPOR domain-containing protein</fullName>
    </submittedName>
</protein>
<feature type="domain" description="SPOR" evidence="3">
    <location>
        <begin position="142"/>
        <end position="221"/>
    </location>
</feature>
<name>A0A3N0UZ59_9GAMM</name>
<dbReference type="GO" id="GO:0042834">
    <property type="term" value="F:peptidoglycan binding"/>
    <property type="evidence" value="ECO:0007669"/>
    <property type="project" value="InterPro"/>
</dbReference>
<gene>
    <name evidence="4" type="ORF">ED208_16665</name>
</gene>
<dbReference type="InterPro" id="IPR007730">
    <property type="entry name" value="SPOR-like_dom"/>
</dbReference>
<feature type="transmembrane region" description="Helical" evidence="2">
    <location>
        <begin position="20"/>
        <end position="39"/>
    </location>
</feature>
<organism evidence="4 5">
    <name type="scientific">Stagnimonas aquatica</name>
    <dbReference type="NCBI Taxonomy" id="2689987"/>
    <lineage>
        <taxon>Bacteria</taxon>
        <taxon>Pseudomonadati</taxon>
        <taxon>Pseudomonadota</taxon>
        <taxon>Gammaproteobacteria</taxon>
        <taxon>Nevskiales</taxon>
        <taxon>Nevskiaceae</taxon>
        <taxon>Stagnimonas</taxon>
    </lineage>
</organism>
<dbReference type="PANTHER" id="PTHR38687:SF1">
    <property type="entry name" value="CELL DIVISION PROTEIN DEDD"/>
    <property type="match status" value="1"/>
</dbReference>
<dbReference type="InterPro" id="IPR052521">
    <property type="entry name" value="Cell_div_SPOR-domain"/>
</dbReference>
<keyword evidence="2" id="KW-1133">Transmembrane helix</keyword>
<reference evidence="4 5" key="1">
    <citation type="submission" date="2018-10" db="EMBL/GenBank/DDBJ databases">
        <authorList>
            <person name="Chen W.-M."/>
        </authorList>
    </citation>
    <scope>NUCLEOTIDE SEQUENCE [LARGE SCALE GENOMIC DNA]</scope>
    <source>
        <strain evidence="4 5">THS-13</strain>
    </source>
</reference>
<evidence type="ECO:0000313" key="4">
    <source>
        <dbReference type="EMBL" id="ROH85642.1"/>
    </source>
</evidence>
<dbReference type="RefSeq" id="WP_123213065.1">
    <property type="nucleotide sequence ID" value="NZ_RJVO01000011.1"/>
</dbReference>
<feature type="compositionally biased region" description="Pro residues" evidence="1">
    <location>
        <begin position="111"/>
        <end position="120"/>
    </location>
</feature>
<proteinExistence type="predicted"/>
<dbReference type="InParanoid" id="A0A3N0UZ59"/>
<keyword evidence="2" id="KW-0812">Transmembrane</keyword>
<dbReference type="Gene3D" id="3.30.70.1070">
    <property type="entry name" value="Sporulation related repeat"/>
    <property type="match status" value="1"/>
</dbReference>
<dbReference type="EMBL" id="RJVO01000011">
    <property type="protein sequence ID" value="ROH85642.1"/>
    <property type="molecule type" value="Genomic_DNA"/>
</dbReference>
<dbReference type="GO" id="GO:0032153">
    <property type="term" value="C:cell division site"/>
    <property type="evidence" value="ECO:0007669"/>
    <property type="project" value="TreeGrafter"/>
</dbReference>
<keyword evidence="2" id="KW-0472">Membrane</keyword>
<sequence>MGTPTDPEVSTADLVKRRLVGLLVLLATVFALSVLLRSLGAPATDDSGLQTVVVPLGSGESLTTETATALAAPEPESEAVTDAPARETVPSVAVAEEAEQAATTSAQSPPGKLPAPPKPVIAPAAAVAPKESKKPVAADNESAKKQRWFITLGSFSDAANAKALAQRAKAAGFSAEIGRVQSGGNTLNRVRIGPFKSESEAQSARATLIVEGLTGAKLQKEP</sequence>
<feature type="compositionally biased region" description="Low complexity" evidence="1">
    <location>
        <begin position="96"/>
        <end position="110"/>
    </location>
</feature>
<dbReference type="PANTHER" id="PTHR38687">
    <property type="entry name" value="CELL DIVISION PROTEIN DEDD-RELATED"/>
    <property type="match status" value="1"/>
</dbReference>
<dbReference type="Proteomes" id="UP000282106">
    <property type="component" value="Unassembled WGS sequence"/>
</dbReference>
<dbReference type="InterPro" id="IPR036680">
    <property type="entry name" value="SPOR-like_sf"/>
</dbReference>
<dbReference type="SUPFAM" id="SSF110997">
    <property type="entry name" value="Sporulation related repeat"/>
    <property type="match status" value="1"/>
</dbReference>
<accession>A0A3N0UZ59</accession>
<dbReference type="Pfam" id="PF05036">
    <property type="entry name" value="SPOR"/>
    <property type="match status" value="1"/>
</dbReference>
<evidence type="ECO:0000259" key="3">
    <source>
        <dbReference type="PROSITE" id="PS51724"/>
    </source>
</evidence>
<evidence type="ECO:0000313" key="5">
    <source>
        <dbReference type="Proteomes" id="UP000282106"/>
    </source>
</evidence>
<feature type="region of interest" description="Disordered" evidence="1">
    <location>
        <begin position="96"/>
        <end position="120"/>
    </location>
</feature>